<dbReference type="EMBL" id="SDEE01000142">
    <property type="protein sequence ID" value="RXW20571.1"/>
    <property type="molecule type" value="Genomic_DNA"/>
</dbReference>
<evidence type="ECO:0000313" key="1">
    <source>
        <dbReference type="EMBL" id="RXW20571.1"/>
    </source>
</evidence>
<gene>
    <name evidence="1" type="ORF">EST38_g5283</name>
</gene>
<dbReference type="STRING" id="2316362.A0A4Q2DMN1"/>
<accession>A0A4Q2DMN1</accession>
<dbReference type="Proteomes" id="UP000290288">
    <property type="component" value="Unassembled WGS sequence"/>
</dbReference>
<name>A0A4Q2DMN1_9AGAR</name>
<proteinExistence type="predicted"/>
<comment type="caution">
    <text evidence="1">The sequence shown here is derived from an EMBL/GenBank/DDBJ whole genome shotgun (WGS) entry which is preliminary data.</text>
</comment>
<organism evidence="1 2">
    <name type="scientific">Candolleomyces aberdarensis</name>
    <dbReference type="NCBI Taxonomy" id="2316362"/>
    <lineage>
        <taxon>Eukaryota</taxon>
        <taxon>Fungi</taxon>
        <taxon>Dikarya</taxon>
        <taxon>Basidiomycota</taxon>
        <taxon>Agaricomycotina</taxon>
        <taxon>Agaricomycetes</taxon>
        <taxon>Agaricomycetidae</taxon>
        <taxon>Agaricales</taxon>
        <taxon>Agaricineae</taxon>
        <taxon>Psathyrellaceae</taxon>
        <taxon>Candolleomyces</taxon>
    </lineage>
</organism>
<reference evidence="1 2" key="1">
    <citation type="submission" date="2019-01" db="EMBL/GenBank/DDBJ databases">
        <title>Draft genome sequence of Psathyrella aberdarensis IHI B618.</title>
        <authorList>
            <person name="Buettner E."/>
            <person name="Kellner H."/>
        </authorList>
    </citation>
    <scope>NUCLEOTIDE SEQUENCE [LARGE SCALE GENOMIC DNA]</scope>
    <source>
        <strain evidence="1 2">IHI B618</strain>
    </source>
</reference>
<keyword evidence="2" id="KW-1185">Reference proteome</keyword>
<evidence type="ECO:0000313" key="2">
    <source>
        <dbReference type="Proteomes" id="UP000290288"/>
    </source>
</evidence>
<dbReference type="OrthoDB" id="9991317at2759"/>
<sequence length="74" mass="8486">MWSIRDKDAPEVAKDFYEYLLERQPEGKGSGGSSGFDGSQAAYALHHATQRLRRRLDNSQRSLLAWIPYVHFGF</sequence>
<dbReference type="AlphaFoldDB" id="A0A4Q2DMN1"/>
<protein>
    <submittedName>
        <fullName evidence="1">Uncharacterized protein</fullName>
    </submittedName>
</protein>